<dbReference type="SUPFAM" id="SSF109910">
    <property type="entry name" value="YgfY-like"/>
    <property type="match status" value="1"/>
</dbReference>
<evidence type="ECO:0000256" key="5">
    <source>
        <dbReference type="SAM" id="MobiDB-lite"/>
    </source>
</evidence>
<comment type="function">
    <text evidence="4">Plays an essential role in the assembly of succinate dehydrogenase (SDH), an enzyme complex (also referred to as respiratory complex II) that is a component of both the tricarboxylic acid (TCA) cycle and the mitochondrial electron transport chain, and which couples the oxidation of succinate to fumarate with the reduction of ubiquinone (coenzyme Q) to ubiquinol. Required for flavinylation (covalent attachment of FAD) of the flavoprotein subunit of the SDH catalytic dimer.</text>
</comment>
<dbReference type="Pfam" id="PF03937">
    <property type="entry name" value="Sdh5"/>
    <property type="match status" value="1"/>
</dbReference>
<keyword evidence="3 4" id="KW-0143">Chaperone</keyword>
<dbReference type="AlphaFoldDB" id="A0A2T7A680"/>
<evidence type="ECO:0000313" key="6">
    <source>
        <dbReference type="EMBL" id="PUU83251.1"/>
    </source>
</evidence>
<dbReference type="InterPro" id="IPR005631">
    <property type="entry name" value="SDH"/>
</dbReference>
<dbReference type="EMBL" id="NESQ01000016">
    <property type="protein sequence ID" value="PUU83251.1"/>
    <property type="molecule type" value="Genomic_DNA"/>
</dbReference>
<dbReference type="FunFam" id="1.10.150.250:FF:000002">
    <property type="entry name" value="Succinate dehydrogenase assembly factor 2, mitochondrial"/>
    <property type="match status" value="1"/>
</dbReference>
<name>A0A2T7A680_TUBBO</name>
<protein>
    <recommendedName>
        <fullName evidence="4">Succinate dehydrogenase assembly factor 2, mitochondrial</fullName>
        <shortName evidence="4">SDH assembly factor 2</shortName>
        <shortName evidence="4">SDHAF2</shortName>
    </recommendedName>
</protein>
<comment type="subunit">
    <text evidence="4">Interacts with the flavoprotein subunit within the SDH catalytic dimer.</text>
</comment>
<evidence type="ECO:0000256" key="2">
    <source>
        <dbReference type="ARBA" id="ARBA00023128"/>
    </source>
</evidence>
<dbReference type="GO" id="GO:0034553">
    <property type="term" value="P:mitochondrial respiratory chain complex II assembly"/>
    <property type="evidence" value="ECO:0007669"/>
    <property type="project" value="TreeGrafter"/>
</dbReference>
<organism evidence="6 7">
    <name type="scientific">Tuber borchii</name>
    <name type="common">White truffle</name>
    <dbReference type="NCBI Taxonomy" id="42251"/>
    <lineage>
        <taxon>Eukaryota</taxon>
        <taxon>Fungi</taxon>
        <taxon>Dikarya</taxon>
        <taxon>Ascomycota</taxon>
        <taxon>Pezizomycotina</taxon>
        <taxon>Pezizomycetes</taxon>
        <taxon>Pezizales</taxon>
        <taxon>Tuberaceae</taxon>
        <taxon>Tuber</taxon>
    </lineage>
</organism>
<feature type="region of interest" description="Disordered" evidence="5">
    <location>
        <begin position="28"/>
        <end position="75"/>
    </location>
</feature>
<sequence>MLSRTPRLLLRRPYILVPVFKQVTTPLSSASTAKYSSKGSPTDTPDPAPKPDKPTRSYDDIQKSKPLSPALPKTFSANASDTLRKVGFANPPPELLSSATEIAKETNLRERNDLGPGLAGSFGDSIPELFVGELASSAEFRIEPLRRTGEDLSTKRARLLYQSRKRGILETDLLLSTFADENLGKMSMEQLDVYDRFLDENDWDIYYWATQMPPATSTECAQRASKEVTSGSVKRKKVDGKVEYGQGEWAQTVGRKKEPYRPPPKRWAGSEMLEMLRRHVKEKSGDADGVRNIRKGLGRMPDVRAF</sequence>
<evidence type="ECO:0000256" key="3">
    <source>
        <dbReference type="ARBA" id="ARBA00023186"/>
    </source>
</evidence>
<dbReference type="STRING" id="42251.A0A2T7A680"/>
<comment type="similarity">
    <text evidence="4">Belongs to the SDHAF2 family.</text>
</comment>
<dbReference type="PANTHER" id="PTHR12469:SF2">
    <property type="entry name" value="SUCCINATE DEHYDROGENASE ASSEMBLY FACTOR 2, MITOCHONDRIAL"/>
    <property type="match status" value="1"/>
</dbReference>
<dbReference type="HAMAP" id="MF_03057">
    <property type="entry name" value="SDHAF2"/>
    <property type="match status" value="1"/>
</dbReference>
<proteinExistence type="inferred from homology"/>
<dbReference type="GO" id="GO:0006121">
    <property type="term" value="P:mitochondrial electron transport, succinate to ubiquinone"/>
    <property type="evidence" value="ECO:0007669"/>
    <property type="project" value="UniProtKB-UniRule"/>
</dbReference>
<accession>A0A2T7A680</accession>
<evidence type="ECO:0000256" key="4">
    <source>
        <dbReference type="HAMAP-Rule" id="MF_03057"/>
    </source>
</evidence>
<evidence type="ECO:0000256" key="1">
    <source>
        <dbReference type="ARBA" id="ARBA00004305"/>
    </source>
</evidence>
<comment type="subcellular location">
    <subcellularLocation>
        <location evidence="1 4">Mitochondrion matrix</location>
    </subcellularLocation>
</comment>
<comment type="caution">
    <text evidence="6">The sequence shown here is derived from an EMBL/GenBank/DDBJ whole genome shotgun (WGS) entry which is preliminary data.</text>
</comment>
<keyword evidence="2 4" id="KW-0496">Mitochondrion</keyword>
<feature type="compositionally biased region" description="Basic and acidic residues" evidence="5">
    <location>
        <begin position="49"/>
        <end position="63"/>
    </location>
</feature>
<keyword evidence="7" id="KW-1185">Reference proteome</keyword>
<reference evidence="6 7" key="1">
    <citation type="submission" date="2017-04" db="EMBL/GenBank/DDBJ databases">
        <title>Draft genome sequence of Tuber borchii Vittad., a whitish edible truffle.</title>
        <authorList>
            <consortium name="DOE Joint Genome Institute"/>
            <person name="Murat C."/>
            <person name="Kuo A."/>
            <person name="Barry K.W."/>
            <person name="Clum A."/>
            <person name="Dockter R.B."/>
            <person name="Fauchery L."/>
            <person name="Iotti M."/>
            <person name="Kohler A."/>
            <person name="Labutti K."/>
            <person name="Lindquist E.A."/>
            <person name="Lipzen A."/>
            <person name="Ohm R.A."/>
            <person name="Wang M."/>
            <person name="Grigoriev I.V."/>
            <person name="Zambonelli A."/>
            <person name="Martin F.M."/>
        </authorList>
    </citation>
    <scope>NUCLEOTIDE SEQUENCE [LARGE SCALE GENOMIC DNA]</scope>
    <source>
        <strain evidence="6 7">Tbo3840</strain>
    </source>
</reference>
<dbReference type="OrthoDB" id="284292at2759"/>
<dbReference type="InterPro" id="IPR028882">
    <property type="entry name" value="SDHAF2"/>
</dbReference>
<dbReference type="GO" id="GO:0006099">
    <property type="term" value="P:tricarboxylic acid cycle"/>
    <property type="evidence" value="ECO:0007669"/>
    <property type="project" value="TreeGrafter"/>
</dbReference>
<gene>
    <name evidence="6" type="ORF">B9Z19DRAFT_965284</name>
</gene>
<feature type="compositionally biased region" description="Polar residues" evidence="5">
    <location>
        <begin position="28"/>
        <end position="40"/>
    </location>
</feature>
<dbReference type="GO" id="GO:0005759">
    <property type="term" value="C:mitochondrial matrix"/>
    <property type="evidence" value="ECO:0007669"/>
    <property type="project" value="UniProtKB-SubCell"/>
</dbReference>
<dbReference type="Proteomes" id="UP000244722">
    <property type="component" value="Unassembled WGS sequence"/>
</dbReference>
<dbReference type="InterPro" id="IPR036714">
    <property type="entry name" value="SDH_sf"/>
</dbReference>
<dbReference type="PANTHER" id="PTHR12469">
    <property type="entry name" value="PROTEIN EMI5 HOMOLOG, MITOCHONDRIAL"/>
    <property type="match status" value="1"/>
</dbReference>
<dbReference type="Gene3D" id="1.10.150.250">
    <property type="entry name" value="Flavinator of succinate dehydrogenase"/>
    <property type="match status" value="1"/>
</dbReference>
<evidence type="ECO:0000313" key="7">
    <source>
        <dbReference type="Proteomes" id="UP000244722"/>
    </source>
</evidence>